<reference evidence="1 2" key="1">
    <citation type="submission" date="2020-06" db="EMBL/GenBank/DDBJ databases">
        <title>Description of novel acetic acid bacteria.</title>
        <authorList>
            <person name="Sombolestani A."/>
        </authorList>
    </citation>
    <scope>NUCLEOTIDE SEQUENCE [LARGE SCALE GENOMIC DNA]</scope>
    <source>
        <strain evidence="1 2">LMG 27010</strain>
    </source>
</reference>
<evidence type="ECO:0000313" key="1">
    <source>
        <dbReference type="EMBL" id="NVN41274.1"/>
    </source>
</evidence>
<keyword evidence="2" id="KW-1185">Reference proteome</keyword>
<accession>A0A850PB23</accession>
<dbReference type="AlphaFoldDB" id="A0A850PB23"/>
<dbReference type="InterPro" id="IPR011486">
    <property type="entry name" value="BBP2"/>
</dbReference>
<name>A0A850PB23_9PROT</name>
<protein>
    <submittedName>
        <fullName evidence="1">Outer membrane beta-barrel protein</fullName>
    </submittedName>
</protein>
<dbReference type="RefSeq" id="WP_176614186.1">
    <property type="nucleotide sequence ID" value="NZ_JABXXR010000107.1"/>
</dbReference>
<evidence type="ECO:0000313" key="2">
    <source>
        <dbReference type="Proteomes" id="UP000585665"/>
    </source>
</evidence>
<gene>
    <name evidence="1" type="ORF">HUK82_11970</name>
</gene>
<proteinExistence type="predicted"/>
<organism evidence="1 2">
    <name type="scientific">Ameyamaea chiangmaiensis</name>
    <dbReference type="NCBI Taxonomy" id="442969"/>
    <lineage>
        <taxon>Bacteria</taxon>
        <taxon>Pseudomonadati</taxon>
        <taxon>Pseudomonadota</taxon>
        <taxon>Alphaproteobacteria</taxon>
        <taxon>Acetobacterales</taxon>
        <taxon>Acetobacteraceae</taxon>
        <taxon>Ameyamaea</taxon>
    </lineage>
</organism>
<comment type="caution">
    <text evidence="1">The sequence shown here is derived from an EMBL/GenBank/DDBJ whole genome shotgun (WGS) entry which is preliminary data.</text>
</comment>
<sequence>MMAFAATVPRHAHAASSVGVSWWDAVTVGAQIEGGISANPARPANGVNFGALFGDRANQPQLDQITVTVARPIDETRAAYQVGFLLRGLYGADGRYFNIAGVSDHALTGRYQVVPVQAHIDLHLPWLSAHGLDVQTGILAAPMGIETLDPATRPFYTLAYTTEFSTPFEHVGTMAQWHLDDGLDVLFGVDTGNQVSFGGGDNNRAAAGYFGLGAPSLAGGRLAVVYLGRVGPEDAVRALGSSANHAQRFWNDLNLTWHATDRLILTGEFNVLHDEGLRADTVSVVSFASYSLTPTLSLNYRGEIFRDSTGLIVTGFLSDDAYMRAVRGLPADTQNAPATTYGALTLGVDWHPAVRHGVQHFRLRPEIRFDRSLNGTRPFNDLRDTGMFTFGLDAIVGF</sequence>
<dbReference type="Proteomes" id="UP000585665">
    <property type="component" value="Unassembled WGS sequence"/>
</dbReference>
<dbReference type="Pfam" id="PF07642">
    <property type="entry name" value="BBP2"/>
    <property type="match status" value="1"/>
</dbReference>
<dbReference type="EMBL" id="JABXXR010000107">
    <property type="protein sequence ID" value="NVN41274.1"/>
    <property type="molecule type" value="Genomic_DNA"/>
</dbReference>